<dbReference type="InterPro" id="IPR006140">
    <property type="entry name" value="D-isomer_DH_NAD-bd"/>
</dbReference>
<feature type="domain" description="D-isomer specific 2-hydroxyacid dehydrogenase catalytic" evidence="5">
    <location>
        <begin position="14"/>
        <end position="311"/>
    </location>
</feature>
<dbReference type="CDD" id="cd12156">
    <property type="entry name" value="HPPR"/>
    <property type="match status" value="1"/>
</dbReference>
<proteinExistence type="inferred from homology"/>
<dbReference type="PANTHER" id="PTHR10996">
    <property type="entry name" value="2-HYDROXYACID DEHYDROGENASE-RELATED"/>
    <property type="match status" value="1"/>
</dbReference>
<accession>A0A7T5R0X2</accession>
<evidence type="ECO:0000259" key="5">
    <source>
        <dbReference type="Pfam" id="PF00389"/>
    </source>
</evidence>
<evidence type="ECO:0000313" key="8">
    <source>
        <dbReference type="Proteomes" id="UP000595362"/>
    </source>
</evidence>
<keyword evidence="2 4" id="KW-0560">Oxidoreductase</keyword>
<keyword evidence="1" id="KW-0521">NADP</keyword>
<dbReference type="FunFam" id="3.40.50.720:FF:000213">
    <property type="entry name" value="Putative 2-hydroxyacid dehydrogenase"/>
    <property type="match status" value="1"/>
</dbReference>
<evidence type="ECO:0000256" key="2">
    <source>
        <dbReference type="ARBA" id="ARBA00023002"/>
    </source>
</evidence>
<dbReference type="PANTHER" id="PTHR10996:SF178">
    <property type="entry name" value="2-HYDROXYACID DEHYDROGENASE YGL185C-RELATED"/>
    <property type="match status" value="1"/>
</dbReference>
<organism evidence="7 8">
    <name type="scientific">Micavibrio aeruginosavorus</name>
    <dbReference type="NCBI Taxonomy" id="349221"/>
    <lineage>
        <taxon>Bacteria</taxon>
        <taxon>Pseudomonadati</taxon>
        <taxon>Bdellovibrionota</taxon>
        <taxon>Bdellovibrionia</taxon>
        <taxon>Bdellovibrionales</taxon>
        <taxon>Pseudobdellovibrionaceae</taxon>
        <taxon>Micavibrio</taxon>
    </lineage>
</organism>
<dbReference type="EMBL" id="CP066681">
    <property type="protein sequence ID" value="QQG35507.1"/>
    <property type="molecule type" value="Genomic_DNA"/>
</dbReference>
<evidence type="ECO:0000256" key="4">
    <source>
        <dbReference type="RuleBase" id="RU003719"/>
    </source>
</evidence>
<dbReference type="InterPro" id="IPR050223">
    <property type="entry name" value="D-isomer_2-hydroxyacid_DH"/>
</dbReference>
<dbReference type="SUPFAM" id="SSF52283">
    <property type="entry name" value="Formate/glycerate dehydrogenase catalytic domain-like"/>
    <property type="match status" value="1"/>
</dbReference>
<dbReference type="Pfam" id="PF00389">
    <property type="entry name" value="2-Hacid_dh"/>
    <property type="match status" value="1"/>
</dbReference>
<dbReference type="InterPro" id="IPR006139">
    <property type="entry name" value="D-isomer_2_OHA_DH_cat_dom"/>
</dbReference>
<dbReference type="GO" id="GO:0005829">
    <property type="term" value="C:cytosol"/>
    <property type="evidence" value="ECO:0007669"/>
    <property type="project" value="TreeGrafter"/>
</dbReference>
<dbReference type="Pfam" id="PF02826">
    <property type="entry name" value="2-Hacid_dh_C"/>
    <property type="match status" value="1"/>
</dbReference>
<reference evidence="7 8" key="1">
    <citation type="submission" date="2020-07" db="EMBL/GenBank/DDBJ databases">
        <title>Huge and variable diversity of episymbiotic CPR bacteria and DPANN archaea in groundwater ecosystems.</title>
        <authorList>
            <person name="He C.Y."/>
            <person name="Keren R."/>
            <person name="Whittaker M."/>
            <person name="Farag I.F."/>
            <person name="Doudna J."/>
            <person name="Cate J.H.D."/>
            <person name="Banfield J.F."/>
        </authorList>
    </citation>
    <scope>NUCLEOTIDE SEQUENCE [LARGE SCALE GENOMIC DNA]</scope>
    <source>
        <strain evidence="7">NC_groundwater_70_Ag_B-0.1um_54_66</strain>
    </source>
</reference>
<gene>
    <name evidence="7" type="ORF">HYS17_08185</name>
</gene>
<protein>
    <submittedName>
        <fullName evidence="7">2-hydroxyacid dehydrogenase</fullName>
    </submittedName>
</protein>
<dbReference type="SUPFAM" id="SSF51735">
    <property type="entry name" value="NAD(P)-binding Rossmann-fold domains"/>
    <property type="match status" value="1"/>
</dbReference>
<feature type="domain" description="D-isomer specific 2-hydroxyacid dehydrogenase NAD-binding" evidence="6">
    <location>
        <begin position="108"/>
        <end position="280"/>
    </location>
</feature>
<keyword evidence="3" id="KW-0520">NAD</keyword>
<dbReference type="GO" id="GO:0030267">
    <property type="term" value="F:glyoxylate reductase (NADPH) activity"/>
    <property type="evidence" value="ECO:0007669"/>
    <property type="project" value="TreeGrafter"/>
</dbReference>
<dbReference type="GO" id="GO:0016618">
    <property type="term" value="F:hydroxypyruvate reductase [NAD(P)H] activity"/>
    <property type="evidence" value="ECO:0007669"/>
    <property type="project" value="TreeGrafter"/>
</dbReference>
<dbReference type="Gene3D" id="3.40.50.720">
    <property type="entry name" value="NAD(P)-binding Rossmann-like Domain"/>
    <property type="match status" value="2"/>
</dbReference>
<name>A0A7T5R0X2_9BACT</name>
<dbReference type="AlphaFoldDB" id="A0A7T5R0X2"/>
<dbReference type="Proteomes" id="UP000595362">
    <property type="component" value="Chromosome"/>
</dbReference>
<dbReference type="InterPro" id="IPR036291">
    <property type="entry name" value="NAD(P)-bd_dom_sf"/>
</dbReference>
<evidence type="ECO:0000313" key="7">
    <source>
        <dbReference type="EMBL" id="QQG35507.1"/>
    </source>
</evidence>
<comment type="similarity">
    <text evidence="4">Belongs to the D-isomer specific 2-hydroxyacid dehydrogenase family.</text>
</comment>
<dbReference type="GO" id="GO:0051287">
    <property type="term" value="F:NAD binding"/>
    <property type="evidence" value="ECO:0007669"/>
    <property type="project" value="InterPro"/>
</dbReference>
<evidence type="ECO:0000259" key="6">
    <source>
        <dbReference type="Pfam" id="PF02826"/>
    </source>
</evidence>
<evidence type="ECO:0000256" key="1">
    <source>
        <dbReference type="ARBA" id="ARBA00022857"/>
    </source>
</evidence>
<evidence type="ECO:0000256" key="3">
    <source>
        <dbReference type="ARBA" id="ARBA00023027"/>
    </source>
</evidence>
<sequence length="313" mass="34133">MTRTILHIGGLMPAELAQLETDYRVIRLGRENDPEGILQQYRNDIVGIVTSFTRRVNRQLIEALPNLEIICQFGVGVDNIDLEAARERQIVVTNTPDLVTNDTADIAMALLLSCARRVVEGDAYVRVGKWANGPMPLGVSLSGKTAGIVGLGRIGQAVVRRAAAFDMKIAYYGRQEKPEFSYSYYPDLGKLAKDSDFMILTVSGGAETRHLVNADILKALGPEGYLINVARGSVVDQEALLVALRNQDIAGVGLDVFENEPQVPEALFTMDNVVLLPHVGTATVETRTKMGRLVLKNLHAYFSGEPLMTPVAA</sequence>